<accession>A0AAE3A1U3</accession>
<evidence type="ECO:0000313" key="2">
    <source>
        <dbReference type="Proteomes" id="UP001197795"/>
    </source>
</evidence>
<gene>
    <name evidence="1" type="ORF">LKD75_02935</name>
</gene>
<proteinExistence type="predicted"/>
<organism evidence="1 2">
    <name type="scientific">Waltera acetigignens</name>
    <dbReference type="NCBI Taxonomy" id="2981769"/>
    <lineage>
        <taxon>Bacteria</taxon>
        <taxon>Bacillati</taxon>
        <taxon>Bacillota</taxon>
        <taxon>Clostridia</taxon>
        <taxon>Lachnospirales</taxon>
        <taxon>Lachnospiraceae</taxon>
        <taxon>Waltera</taxon>
    </lineage>
</organism>
<dbReference type="Proteomes" id="UP001197795">
    <property type="component" value="Unassembled WGS sequence"/>
</dbReference>
<name>A0AAE3A1U3_9FIRM</name>
<reference evidence="1 2" key="1">
    <citation type="submission" date="2021-10" db="EMBL/GenBank/DDBJ databases">
        <title>Anaerobic single-cell dispensing facilitates the cultivation of human gut bacteria.</title>
        <authorList>
            <person name="Afrizal A."/>
        </authorList>
    </citation>
    <scope>NUCLEOTIDE SEQUENCE [LARGE SCALE GENOMIC DNA]</scope>
    <source>
        <strain evidence="1 2">CLA-AA-H273</strain>
    </source>
</reference>
<dbReference type="InterPro" id="IPR039498">
    <property type="entry name" value="NTP_transf_5"/>
</dbReference>
<sequence length="392" mass="45917">METMAEYLAELVKAGLEDRKAASLPEGVSVREIVKISEENHMDYLLLGALLKTDGLSEEEKELLREKVLGSMLFTGMQLQELKKLEERMEQAKIPCQPMKGARMKFYYPSPFLREMSDIDILIHGDFMEQAAVELEAMGYVLQQKIKHHDIYRKAPGIVVEAHRAMYDRTVDKRQYAYFSDLSRAVRRKGLLYVYDFEAEDFYIYMMAHMAKHFYKRGCGIRNLVDIYVFLEKFGGEMNADYLQKQFAGLGLTAFTEHMEKLARIWLQGEPGEAFYQQLFDYMQGCGIYGKDENGIWNRFCDAQPEKGEKGRDALKRWYWFPPYEYMVLYYPWLSRNPVAGKFLLPAAWGIRAVRGVVCGRGKYKREMLRQIDASQIGVRQDIYRRLQLRFH</sequence>
<dbReference type="EMBL" id="JAJEPV010000005">
    <property type="protein sequence ID" value="MCC2118555.1"/>
    <property type="molecule type" value="Genomic_DNA"/>
</dbReference>
<evidence type="ECO:0000313" key="1">
    <source>
        <dbReference type="EMBL" id="MCC2118555.1"/>
    </source>
</evidence>
<keyword evidence="2" id="KW-1185">Reference proteome</keyword>
<protein>
    <submittedName>
        <fullName evidence="1">Nucleotidyltransferase family protein</fullName>
    </submittedName>
</protein>
<comment type="caution">
    <text evidence="1">The sequence shown here is derived from an EMBL/GenBank/DDBJ whole genome shotgun (WGS) entry which is preliminary data.</text>
</comment>
<dbReference type="Pfam" id="PF14907">
    <property type="entry name" value="NTP_transf_5"/>
    <property type="match status" value="1"/>
</dbReference>
<dbReference type="RefSeq" id="WP_227732385.1">
    <property type="nucleotide sequence ID" value="NZ_JAJEPV010000005.1"/>
</dbReference>
<dbReference type="AlphaFoldDB" id="A0AAE3A1U3"/>